<dbReference type="AlphaFoldDB" id="A0A2C6KJ72"/>
<feature type="transmembrane region" description="Helical" evidence="8">
    <location>
        <begin position="533"/>
        <end position="556"/>
    </location>
</feature>
<dbReference type="InterPro" id="IPR036259">
    <property type="entry name" value="MFS_trans_sf"/>
</dbReference>
<sequence length="561" mass="60367">MGPDASERDNGIEAASKIPAEPVDGKGADQKLRHPVSFAEPGSEAVSISLAETRTPPLHQKSSFSDVCQAVSSVQGCQVRAVGDPDSGEEQASFPMAAAVYFFFLGISSLLPWNFVLSLASYISTAFFDGDERENTLLACFQCGALSVQVVLLKSRLAMKPWNLVVLPAVMAVTAILFAAALTCLPTVTGRVASAHVGTFFFGLASGSQQSCAFSIGSVMPRNCVGLVSVGLGVAGLTSFLVTVFFGYRVFDLNTVAGSSGMVWTSMAVCVAASVSVLIGSWLFLRSPVATGALNKAEQAHRRRAIQQERYLELQKPRKHASEGFRTCGTAEERAAISYSITGMGTEETPQNRQNVAGASAERGEADLVVHEEPDLPEDDLPSRGWREIARDSWIFILCIFFSFFITMNLFPAVGPLRWNYNQSVPCRLLLLIGLFSVGDIIGRCLVDVSALSPRHLGCLVLGKRGLLILVFARLVFYVPFFLGYSLEGIPVLNDFWWYVTLILSLATTQGWVSTVGIVRACNSVVRSSEKEIISPVAVISLQVGIAAGLYAALAYRKTTA</sequence>
<evidence type="ECO:0000256" key="5">
    <source>
        <dbReference type="ARBA" id="ARBA00022989"/>
    </source>
</evidence>
<feature type="transmembrane region" description="Helical" evidence="8">
    <location>
        <begin position="497"/>
        <end position="521"/>
    </location>
</feature>
<keyword evidence="10" id="KW-1185">Reference proteome</keyword>
<dbReference type="OrthoDB" id="46396at2759"/>
<feature type="transmembrane region" description="Helical" evidence="8">
    <location>
        <begin position="100"/>
        <end position="123"/>
    </location>
</feature>
<dbReference type="PANTHER" id="PTHR10332:SF10">
    <property type="entry name" value="EQUILIBRATIVE NUCLEOSIDE TRANSPORTER 4"/>
    <property type="match status" value="1"/>
</dbReference>
<comment type="caution">
    <text evidence="9">The sequence shown here is derived from an EMBL/GenBank/DDBJ whole genome shotgun (WGS) entry which is preliminary data.</text>
</comment>
<evidence type="ECO:0000313" key="10">
    <source>
        <dbReference type="Proteomes" id="UP000221165"/>
    </source>
</evidence>
<keyword evidence="5 8" id="KW-1133">Transmembrane helix</keyword>
<dbReference type="EMBL" id="MIGC01000859">
    <property type="protein sequence ID" value="PHJ24091.1"/>
    <property type="molecule type" value="Genomic_DNA"/>
</dbReference>
<feature type="compositionally biased region" description="Basic and acidic residues" evidence="7">
    <location>
        <begin position="1"/>
        <end position="11"/>
    </location>
</feature>
<evidence type="ECO:0000256" key="3">
    <source>
        <dbReference type="ARBA" id="ARBA00022448"/>
    </source>
</evidence>
<name>A0A2C6KJ72_9APIC</name>
<keyword evidence="6 8" id="KW-0472">Membrane</keyword>
<dbReference type="SUPFAM" id="SSF103473">
    <property type="entry name" value="MFS general substrate transporter"/>
    <property type="match status" value="1"/>
</dbReference>
<feature type="transmembrane region" description="Helical" evidence="8">
    <location>
        <begin position="467"/>
        <end position="485"/>
    </location>
</feature>
<dbReference type="Proteomes" id="UP000221165">
    <property type="component" value="Unassembled WGS sequence"/>
</dbReference>
<evidence type="ECO:0000313" key="9">
    <source>
        <dbReference type="EMBL" id="PHJ24091.1"/>
    </source>
</evidence>
<comment type="subcellular location">
    <subcellularLocation>
        <location evidence="1">Membrane</location>
        <topology evidence="1">Multi-pass membrane protein</topology>
    </subcellularLocation>
</comment>
<dbReference type="VEuPathDB" id="ToxoDB:CSUI_002055"/>
<keyword evidence="3" id="KW-0813">Transport</keyword>
<organism evidence="9 10">
    <name type="scientific">Cystoisospora suis</name>
    <dbReference type="NCBI Taxonomy" id="483139"/>
    <lineage>
        <taxon>Eukaryota</taxon>
        <taxon>Sar</taxon>
        <taxon>Alveolata</taxon>
        <taxon>Apicomplexa</taxon>
        <taxon>Conoidasida</taxon>
        <taxon>Coccidia</taxon>
        <taxon>Eucoccidiorida</taxon>
        <taxon>Eimeriorina</taxon>
        <taxon>Sarcocystidae</taxon>
        <taxon>Cystoisospora</taxon>
    </lineage>
</organism>
<keyword evidence="4 8" id="KW-0812">Transmembrane</keyword>
<evidence type="ECO:0000256" key="2">
    <source>
        <dbReference type="ARBA" id="ARBA00007965"/>
    </source>
</evidence>
<feature type="transmembrane region" description="Helical" evidence="8">
    <location>
        <begin position="200"/>
        <end position="220"/>
    </location>
</feature>
<gene>
    <name evidence="9" type="ORF">CSUI_002055</name>
</gene>
<dbReference type="GO" id="GO:0005337">
    <property type="term" value="F:nucleoside transmembrane transporter activity"/>
    <property type="evidence" value="ECO:0007669"/>
    <property type="project" value="InterPro"/>
</dbReference>
<evidence type="ECO:0000256" key="4">
    <source>
        <dbReference type="ARBA" id="ARBA00022692"/>
    </source>
</evidence>
<evidence type="ECO:0000256" key="8">
    <source>
        <dbReference type="SAM" id="Phobius"/>
    </source>
</evidence>
<dbReference type="PANTHER" id="PTHR10332">
    <property type="entry name" value="EQUILIBRATIVE NUCLEOSIDE TRANSPORTER"/>
    <property type="match status" value="1"/>
</dbReference>
<protein>
    <submittedName>
        <fullName evidence="9">Nucleoside transporter protein</fullName>
    </submittedName>
</protein>
<proteinExistence type="inferred from homology"/>
<evidence type="ECO:0000256" key="6">
    <source>
        <dbReference type="ARBA" id="ARBA00023136"/>
    </source>
</evidence>
<feature type="transmembrane region" description="Helical" evidence="8">
    <location>
        <begin position="227"/>
        <end position="251"/>
    </location>
</feature>
<feature type="compositionally biased region" description="Basic and acidic residues" evidence="7">
    <location>
        <begin position="23"/>
        <end position="32"/>
    </location>
</feature>
<accession>A0A2C6KJ72</accession>
<dbReference type="RefSeq" id="XP_067925765.1">
    <property type="nucleotide sequence ID" value="XM_068062257.1"/>
</dbReference>
<feature type="transmembrane region" description="Helical" evidence="8">
    <location>
        <begin position="165"/>
        <end position="188"/>
    </location>
</feature>
<feature type="transmembrane region" description="Helical" evidence="8">
    <location>
        <begin position="263"/>
        <end position="285"/>
    </location>
</feature>
<feature type="region of interest" description="Disordered" evidence="7">
    <location>
        <begin position="1"/>
        <end position="34"/>
    </location>
</feature>
<dbReference type="GeneID" id="94425468"/>
<feature type="transmembrane region" description="Helical" evidence="8">
    <location>
        <begin position="394"/>
        <end position="417"/>
    </location>
</feature>
<dbReference type="InterPro" id="IPR002259">
    <property type="entry name" value="Eqnu_transpt"/>
</dbReference>
<evidence type="ECO:0000256" key="7">
    <source>
        <dbReference type="SAM" id="MobiDB-lite"/>
    </source>
</evidence>
<evidence type="ECO:0000256" key="1">
    <source>
        <dbReference type="ARBA" id="ARBA00004141"/>
    </source>
</evidence>
<dbReference type="GO" id="GO:0005886">
    <property type="term" value="C:plasma membrane"/>
    <property type="evidence" value="ECO:0007669"/>
    <property type="project" value="TreeGrafter"/>
</dbReference>
<reference evidence="9 10" key="1">
    <citation type="journal article" date="2017" name="Int. J. Parasitol.">
        <title>The genome of the protozoan parasite Cystoisospora suis and a reverse vaccinology approach to identify vaccine candidates.</title>
        <authorList>
            <person name="Palmieri N."/>
            <person name="Shrestha A."/>
            <person name="Ruttkowski B."/>
            <person name="Beck T."/>
            <person name="Vogl C."/>
            <person name="Tomley F."/>
            <person name="Blake D.P."/>
            <person name="Joachim A."/>
        </authorList>
    </citation>
    <scope>NUCLEOTIDE SEQUENCE [LARGE SCALE GENOMIC DNA]</scope>
    <source>
        <strain evidence="9 10">Wien I</strain>
    </source>
</reference>
<comment type="similarity">
    <text evidence="2">Belongs to the SLC29A/ENT transporter (TC 2.A.57) family.</text>
</comment>